<evidence type="ECO:0000313" key="2">
    <source>
        <dbReference type="EMBL" id="CAD6503230.1"/>
    </source>
</evidence>
<feature type="compositionally biased region" description="Polar residues" evidence="1">
    <location>
        <begin position="270"/>
        <end position="283"/>
    </location>
</feature>
<proteinExistence type="predicted"/>
<dbReference type="EMBL" id="CAJHIT010000007">
    <property type="protein sequence ID" value="CAD6503230.1"/>
    <property type="molecule type" value="Genomic_DNA"/>
</dbReference>
<dbReference type="Proteomes" id="UP000683417">
    <property type="component" value="Unassembled WGS sequence"/>
</dbReference>
<accession>A0A9W4D237</accession>
<protein>
    <submittedName>
        <fullName evidence="2">BgTH12-02897</fullName>
    </submittedName>
</protein>
<evidence type="ECO:0000256" key="1">
    <source>
        <dbReference type="SAM" id="MobiDB-lite"/>
    </source>
</evidence>
<name>A0A9W4D237_BLUGR</name>
<gene>
    <name evidence="2" type="ORF">BGTH12_LOCUS4588</name>
</gene>
<evidence type="ECO:0000313" key="3">
    <source>
        <dbReference type="Proteomes" id="UP000683417"/>
    </source>
</evidence>
<comment type="caution">
    <text evidence="2">The sequence shown here is derived from an EMBL/GenBank/DDBJ whole genome shotgun (WGS) entry which is preliminary data.</text>
</comment>
<reference evidence="2" key="1">
    <citation type="submission" date="2020-10" db="EMBL/GenBank/DDBJ databases">
        <authorList>
            <person name="Muller C M."/>
        </authorList>
    </citation>
    <scope>NUCLEOTIDE SEQUENCE</scope>
    <source>
        <strain evidence="2">THUN-12</strain>
    </source>
</reference>
<feature type="region of interest" description="Disordered" evidence="1">
    <location>
        <begin position="257"/>
        <end position="283"/>
    </location>
</feature>
<sequence length="339" mass="38612">MYTLFRNTASTSLLTQIDTFYNLIRTSSLKQIFTLSISPYIISTIYRQLVNMGSSLSNFSANSYLNEHACSGRNLTWQYIHQGHLPLLDHHNYSQHSFPKMTLYNYSACPDATRILRAHGCWDGSCQPNRWDEEFNRYEWDNWHGLGSPYVRLHGEKGAGKEDLWWRNISRRPHLNRVSAYISGGRLYNLLVGVDKSRMSKKPREGLGSGTEIKDFKMKISSANSDKDKNTGKKANKRIKIRSISDMTWHESLQNAEIEGQSSEKRNDGLTHSSPSATDSLRQISVPTSQVLASDVNSADHKSPQYITVKVSDVAIFEPFTTLQLKTNVKKIKSTKTRL</sequence>
<feature type="region of interest" description="Disordered" evidence="1">
    <location>
        <begin position="218"/>
        <end position="239"/>
    </location>
</feature>
<dbReference type="AlphaFoldDB" id="A0A9W4D237"/>
<organism evidence="2 3">
    <name type="scientific">Blumeria graminis f. sp. triticale</name>
    <dbReference type="NCBI Taxonomy" id="1689686"/>
    <lineage>
        <taxon>Eukaryota</taxon>
        <taxon>Fungi</taxon>
        <taxon>Dikarya</taxon>
        <taxon>Ascomycota</taxon>
        <taxon>Pezizomycotina</taxon>
        <taxon>Leotiomycetes</taxon>
        <taxon>Erysiphales</taxon>
        <taxon>Erysiphaceae</taxon>
        <taxon>Blumeria</taxon>
    </lineage>
</organism>